<feature type="transmembrane region" description="Helical" evidence="1">
    <location>
        <begin position="409"/>
        <end position="427"/>
    </location>
</feature>
<comment type="caution">
    <text evidence="2">The sequence shown here is derived from an EMBL/GenBank/DDBJ whole genome shotgun (WGS) entry which is preliminary data.</text>
</comment>
<organism evidence="2 3">
    <name type="scientific">Dipteronia dyeriana</name>
    <dbReference type="NCBI Taxonomy" id="168575"/>
    <lineage>
        <taxon>Eukaryota</taxon>
        <taxon>Viridiplantae</taxon>
        <taxon>Streptophyta</taxon>
        <taxon>Embryophyta</taxon>
        <taxon>Tracheophyta</taxon>
        <taxon>Spermatophyta</taxon>
        <taxon>Magnoliopsida</taxon>
        <taxon>eudicotyledons</taxon>
        <taxon>Gunneridae</taxon>
        <taxon>Pentapetalae</taxon>
        <taxon>rosids</taxon>
        <taxon>malvids</taxon>
        <taxon>Sapindales</taxon>
        <taxon>Sapindaceae</taxon>
        <taxon>Hippocastanoideae</taxon>
        <taxon>Acereae</taxon>
        <taxon>Dipteronia</taxon>
    </lineage>
</organism>
<dbReference type="Proteomes" id="UP001280121">
    <property type="component" value="Unassembled WGS sequence"/>
</dbReference>
<keyword evidence="1" id="KW-0812">Transmembrane</keyword>
<evidence type="ECO:0000313" key="2">
    <source>
        <dbReference type="EMBL" id="KAK2639151.1"/>
    </source>
</evidence>
<feature type="transmembrane region" description="Helical" evidence="1">
    <location>
        <begin position="383"/>
        <end position="403"/>
    </location>
</feature>
<keyword evidence="3" id="KW-1185">Reference proteome</keyword>
<evidence type="ECO:0008006" key="4">
    <source>
        <dbReference type="Google" id="ProtNLM"/>
    </source>
</evidence>
<protein>
    <recommendedName>
        <fullName evidence="4">Reverse transcriptase domain-containing protein</fullName>
    </recommendedName>
</protein>
<keyword evidence="1" id="KW-0472">Membrane</keyword>
<dbReference type="EMBL" id="JANJYI010000008">
    <property type="protein sequence ID" value="KAK2639151.1"/>
    <property type="molecule type" value="Genomic_DNA"/>
</dbReference>
<evidence type="ECO:0000256" key="1">
    <source>
        <dbReference type="SAM" id="Phobius"/>
    </source>
</evidence>
<feature type="transmembrane region" description="Helical" evidence="1">
    <location>
        <begin position="354"/>
        <end position="376"/>
    </location>
</feature>
<reference evidence="2" key="1">
    <citation type="journal article" date="2023" name="Plant J.">
        <title>Genome sequences and population genomics provide insights into the demographic history, inbreeding, and mutation load of two 'living fossil' tree species of Dipteronia.</title>
        <authorList>
            <person name="Feng Y."/>
            <person name="Comes H.P."/>
            <person name="Chen J."/>
            <person name="Zhu S."/>
            <person name="Lu R."/>
            <person name="Zhang X."/>
            <person name="Li P."/>
            <person name="Qiu J."/>
            <person name="Olsen K.M."/>
            <person name="Qiu Y."/>
        </authorList>
    </citation>
    <scope>NUCLEOTIDE SEQUENCE</scope>
    <source>
        <strain evidence="2">KIB01</strain>
    </source>
</reference>
<gene>
    <name evidence="2" type="ORF">Ddye_026946</name>
</gene>
<sequence length="429" mass="49149">MGNSTFWNLEEKVAKVIKTGMALGFEFKGDKEEVIKEISIRELEDVESVKDSKGYVLFSKVKVAKNNLKIWIRAKKSVDISLKVLEDKLALVERKAIDEGWSSSLLRQSGLEFTSYLWKGLRLKEQKWRQQSRVKWLLEGDKNTKFFHCYANARRRINSLGVLSFDGKVLSEPSQVRAEVYFMGIFNQFFKDASIVKDLNRTIIALIPKVGRSETMKDLRLNSLVGSVYKVLMKALVNRLKNVMNSLICENEMAFIKNCQIIDYFVVANEIIHKWNKDRDWRIAGNISHFVKVVGQLYAIDSKMGKFLHKGFQIDIGNGKKVRFWQDIRWDSISLTVAFPRIFALDSNKDGKVLVWYVLCVLLALGPLIAFFSTVLGRGSSGLTAWLGRMLNAIPTTILRIGWRDGKAYVLHLRAIWCGTLFCAVVWTI</sequence>
<dbReference type="AlphaFoldDB" id="A0AAD9WQ06"/>
<accession>A0AAD9WQ06</accession>
<proteinExistence type="predicted"/>
<keyword evidence="1" id="KW-1133">Transmembrane helix</keyword>
<name>A0AAD9WQ06_9ROSI</name>
<evidence type="ECO:0000313" key="3">
    <source>
        <dbReference type="Proteomes" id="UP001280121"/>
    </source>
</evidence>